<evidence type="ECO:0000256" key="3">
    <source>
        <dbReference type="ARBA" id="ARBA00022989"/>
    </source>
</evidence>
<keyword evidence="4 5" id="KW-0472">Membrane</keyword>
<feature type="domain" description="Sodium/calcium exchanger membrane region" evidence="6">
    <location>
        <begin position="194"/>
        <end position="332"/>
    </location>
</feature>
<dbReference type="GO" id="GO:0005886">
    <property type="term" value="C:plasma membrane"/>
    <property type="evidence" value="ECO:0007669"/>
    <property type="project" value="TreeGrafter"/>
</dbReference>
<name>A0A5A9XFK2_9BACT</name>
<comment type="caution">
    <text evidence="7">The sequence shown here is derived from an EMBL/GenBank/DDBJ whole genome shotgun (WGS) entry which is preliminary data.</text>
</comment>
<evidence type="ECO:0000256" key="2">
    <source>
        <dbReference type="ARBA" id="ARBA00022692"/>
    </source>
</evidence>
<evidence type="ECO:0000256" key="1">
    <source>
        <dbReference type="ARBA" id="ARBA00004141"/>
    </source>
</evidence>
<dbReference type="InterPro" id="IPR004481">
    <property type="entry name" value="K/Na/Ca-exchanger"/>
</dbReference>
<feature type="transmembrane region" description="Helical" evidence="5">
    <location>
        <begin position="118"/>
        <end position="135"/>
    </location>
</feature>
<keyword evidence="2 5" id="KW-0812">Transmembrane</keyword>
<evidence type="ECO:0000313" key="8">
    <source>
        <dbReference type="Proteomes" id="UP000324298"/>
    </source>
</evidence>
<organism evidence="7 8">
    <name type="scientific">Oryzomonas rubra</name>
    <dbReference type="NCBI Taxonomy" id="2509454"/>
    <lineage>
        <taxon>Bacteria</taxon>
        <taxon>Pseudomonadati</taxon>
        <taxon>Thermodesulfobacteriota</taxon>
        <taxon>Desulfuromonadia</taxon>
        <taxon>Geobacterales</taxon>
        <taxon>Geobacteraceae</taxon>
        <taxon>Oryzomonas</taxon>
    </lineage>
</organism>
<feature type="domain" description="Sodium/calcium exchanger membrane region" evidence="6">
    <location>
        <begin position="3"/>
        <end position="159"/>
    </location>
</feature>
<dbReference type="EMBL" id="SRSD01000005">
    <property type="protein sequence ID" value="KAA0891660.1"/>
    <property type="molecule type" value="Genomic_DNA"/>
</dbReference>
<comment type="subcellular location">
    <subcellularLocation>
        <location evidence="1">Membrane</location>
        <topology evidence="1">Multi-pass membrane protein</topology>
    </subcellularLocation>
</comment>
<dbReference type="Gene3D" id="1.20.1420.30">
    <property type="entry name" value="NCX, central ion-binding region"/>
    <property type="match status" value="2"/>
</dbReference>
<dbReference type="PANTHER" id="PTHR10846">
    <property type="entry name" value="SODIUM/POTASSIUM/CALCIUM EXCHANGER"/>
    <property type="match status" value="1"/>
</dbReference>
<evidence type="ECO:0000256" key="5">
    <source>
        <dbReference type="SAM" id="Phobius"/>
    </source>
</evidence>
<feature type="transmembrane region" description="Helical" evidence="5">
    <location>
        <begin position="286"/>
        <end position="304"/>
    </location>
</feature>
<feature type="transmembrane region" description="Helical" evidence="5">
    <location>
        <begin position="37"/>
        <end position="62"/>
    </location>
</feature>
<evidence type="ECO:0000313" key="7">
    <source>
        <dbReference type="EMBL" id="KAA0891660.1"/>
    </source>
</evidence>
<accession>A0A5A9XFK2</accession>
<keyword evidence="3 5" id="KW-1133">Transmembrane helix</keyword>
<feature type="transmembrane region" description="Helical" evidence="5">
    <location>
        <begin position="74"/>
        <end position="97"/>
    </location>
</feature>
<feature type="transmembrane region" description="Helical" evidence="5">
    <location>
        <begin position="257"/>
        <end position="280"/>
    </location>
</feature>
<dbReference type="Proteomes" id="UP000324298">
    <property type="component" value="Unassembled WGS sequence"/>
</dbReference>
<reference evidence="7 8" key="1">
    <citation type="submission" date="2019-04" db="EMBL/GenBank/DDBJ databases">
        <title>Geobacter ruber sp. nov., ferric-reducing bacteria isolated from paddy soil.</title>
        <authorList>
            <person name="Xu Z."/>
            <person name="Masuda Y."/>
            <person name="Itoh H."/>
            <person name="Senoo K."/>
        </authorList>
    </citation>
    <scope>NUCLEOTIDE SEQUENCE [LARGE SCALE GENOMIC DNA]</scope>
    <source>
        <strain evidence="7 8">Red88</strain>
    </source>
</reference>
<sequence>MINWLLLLVALGIILLGATVFTNGLEWFGKKMNLSDGAVGSIFAAIGTALPETLVPIIAILFGSKAAGHQIGVGAIIGAPFMLGTLAFCISGIAVMVNRSKRDDYPVMRVDTIVMRRDMEYFMALYALAIAASFLGGHPVIKTFIALALLLVYGGYVLRTLRGGNGNHEVEEADLDPCYFAPKSHDPHMSIITFQVLGSLLLIVWGSYIFVEKVQVISGQMGISPFVLAMIIAPIATELPEKFNSVIWISKGKDTLAIGNITGAMVFQGAVITAIGILMTEWRLEATALTTVGITFASVGMAYCQIRWKRHLTPGTLLVGGIFYLAFIGFVVVGKI</sequence>
<proteinExistence type="predicted"/>
<keyword evidence="8" id="KW-1185">Reference proteome</keyword>
<protein>
    <submittedName>
        <fullName evidence="7">Sodium:calcium antiporter</fullName>
    </submittedName>
</protein>
<feature type="transmembrane region" description="Helical" evidence="5">
    <location>
        <begin position="316"/>
        <end position="334"/>
    </location>
</feature>
<dbReference type="Pfam" id="PF01699">
    <property type="entry name" value="Na_Ca_ex"/>
    <property type="match status" value="2"/>
</dbReference>
<dbReference type="InterPro" id="IPR004837">
    <property type="entry name" value="NaCa_Exmemb"/>
</dbReference>
<feature type="transmembrane region" description="Helical" evidence="5">
    <location>
        <begin position="191"/>
        <end position="211"/>
    </location>
</feature>
<evidence type="ECO:0000259" key="6">
    <source>
        <dbReference type="Pfam" id="PF01699"/>
    </source>
</evidence>
<dbReference type="GO" id="GO:0008273">
    <property type="term" value="F:calcium, potassium:sodium antiporter activity"/>
    <property type="evidence" value="ECO:0007669"/>
    <property type="project" value="TreeGrafter"/>
</dbReference>
<feature type="transmembrane region" description="Helical" evidence="5">
    <location>
        <begin position="217"/>
        <end position="236"/>
    </location>
</feature>
<evidence type="ECO:0000256" key="4">
    <source>
        <dbReference type="ARBA" id="ARBA00023136"/>
    </source>
</evidence>
<dbReference type="GO" id="GO:0006874">
    <property type="term" value="P:intracellular calcium ion homeostasis"/>
    <property type="evidence" value="ECO:0007669"/>
    <property type="project" value="TreeGrafter"/>
</dbReference>
<feature type="transmembrane region" description="Helical" evidence="5">
    <location>
        <begin position="6"/>
        <end position="25"/>
    </location>
</feature>
<gene>
    <name evidence="7" type="ORF">ET418_09440</name>
</gene>
<dbReference type="OrthoDB" id="9786081at2"/>
<dbReference type="AlphaFoldDB" id="A0A5A9XFK2"/>
<dbReference type="RefSeq" id="WP_149307359.1">
    <property type="nucleotide sequence ID" value="NZ_SRSD01000005.1"/>
</dbReference>
<dbReference type="PANTHER" id="PTHR10846:SF8">
    <property type="entry name" value="INNER MEMBRANE PROTEIN YRBG"/>
    <property type="match status" value="1"/>
</dbReference>
<dbReference type="GO" id="GO:0005262">
    <property type="term" value="F:calcium channel activity"/>
    <property type="evidence" value="ECO:0007669"/>
    <property type="project" value="TreeGrafter"/>
</dbReference>
<dbReference type="InterPro" id="IPR044880">
    <property type="entry name" value="NCX_ion-bd_dom_sf"/>
</dbReference>